<dbReference type="GO" id="GO:0004143">
    <property type="term" value="F:ATP-dependent diacylglycerol kinase activity"/>
    <property type="evidence" value="ECO:0007669"/>
    <property type="project" value="UniProtKB-EC"/>
</dbReference>
<evidence type="ECO:0000313" key="9">
    <source>
        <dbReference type="EMBL" id="ELR16846.1"/>
    </source>
</evidence>
<sequence>MQTERQHVDVASPELYESKGKEKEVAVEGPTTTSGTTDLHGSRCGHKHLLHSRQSTLSMSSSQGKHRKPKGKQAKKAAKKEHKTAKLELKIDKLKGLLHQRQMTVIAFVNSRSGAQLGEMVMPHLAAILGEDHVFDIISDGIKPGLEQFKDAPNLRVLVGGGDGTYHYVIQAMIEAGICPLPPVGTIPLGTGNDLARQFGWGGSVYPNRKKVLKLVYKFATSACLTPLDIWMVKITPKDPETLEPLENESTSQIMFNYFNAGFEAGVSYRFDRFRKRHQKLFKARKVNQIGYGLSALSSTMRGGNQSLNNLVEMYVNGSKLETPEDLKTLVVLNFKNYQAGLDIWGKPKRAGIHLEPWCLAYILTNPKVDLDVNISSASVPTRTPGAHRESSASAAEEVYR</sequence>
<name>L8GXN4_ACACF</name>
<comment type="similarity">
    <text evidence="1 6">Belongs to the eukaryotic diacylglycerol kinase family.</text>
</comment>
<dbReference type="PROSITE" id="PS50146">
    <property type="entry name" value="DAGK"/>
    <property type="match status" value="1"/>
</dbReference>
<feature type="compositionally biased region" description="Basic residues" evidence="7">
    <location>
        <begin position="64"/>
        <end position="83"/>
    </location>
</feature>
<feature type="region of interest" description="Disordered" evidence="7">
    <location>
        <begin position="379"/>
        <end position="401"/>
    </location>
</feature>
<feature type="domain" description="DAGKc" evidence="8">
    <location>
        <begin position="100"/>
        <end position="237"/>
    </location>
</feature>
<dbReference type="GO" id="GO:0016020">
    <property type="term" value="C:membrane"/>
    <property type="evidence" value="ECO:0007669"/>
    <property type="project" value="TreeGrafter"/>
</dbReference>
<evidence type="ECO:0000256" key="6">
    <source>
        <dbReference type="RuleBase" id="RU361128"/>
    </source>
</evidence>
<dbReference type="InterPro" id="IPR000756">
    <property type="entry name" value="Diacylglycerol_kin_accessory"/>
</dbReference>
<evidence type="ECO:0000256" key="3">
    <source>
        <dbReference type="ARBA" id="ARBA00022741"/>
    </source>
</evidence>
<feature type="compositionally biased region" description="Low complexity" evidence="7">
    <location>
        <begin position="52"/>
        <end position="62"/>
    </location>
</feature>
<accession>L8GXN4</accession>
<protein>
    <recommendedName>
        <fullName evidence="6">Diacylglycerol kinase</fullName>
        <shortName evidence="6">DAG kinase</shortName>
        <ecNumber evidence="6">2.7.1.107</ecNumber>
    </recommendedName>
</protein>
<feature type="region of interest" description="Disordered" evidence="7">
    <location>
        <begin position="1"/>
        <end position="83"/>
    </location>
</feature>
<dbReference type="STRING" id="1257118.L8GXN4"/>
<keyword evidence="2 6" id="KW-0808">Transferase</keyword>
<dbReference type="VEuPathDB" id="AmoebaDB:ACA1_383800"/>
<evidence type="ECO:0000256" key="1">
    <source>
        <dbReference type="ARBA" id="ARBA00009280"/>
    </source>
</evidence>
<feature type="compositionally biased region" description="Polar residues" evidence="7">
    <location>
        <begin position="30"/>
        <end position="39"/>
    </location>
</feature>
<dbReference type="SUPFAM" id="SSF111331">
    <property type="entry name" value="NAD kinase/diacylglycerol kinase-like"/>
    <property type="match status" value="1"/>
</dbReference>
<proteinExistence type="inferred from homology"/>
<evidence type="ECO:0000313" key="10">
    <source>
        <dbReference type="Proteomes" id="UP000011083"/>
    </source>
</evidence>
<dbReference type="EC" id="2.7.1.107" evidence="6"/>
<keyword evidence="4 6" id="KW-0418">Kinase</keyword>
<dbReference type="GO" id="GO:0005524">
    <property type="term" value="F:ATP binding"/>
    <property type="evidence" value="ECO:0007669"/>
    <property type="project" value="UniProtKB-KW"/>
</dbReference>
<reference evidence="9 10" key="1">
    <citation type="journal article" date="2013" name="Genome Biol.">
        <title>Genome of Acanthamoeba castellanii highlights extensive lateral gene transfer and early evolution of tyrosine kinase signaling.</title>
        <authorList>
            <person name="Clarke M."/>
            <person name="Lohan A.J."/>
            <person name="Liu B."/>
            <person name="Lagkouvardos I."/>
            <person name="Roy S."/>
            <person name="Zafar N."/>
            <person name="Bertelli C."/>
            <person name="Schilde C."/>
            <person name="Kianianmomeni A."/>
            <person name="Burglin T.R."/>
            <person name="Frech C."/>
            <person name="Turcotte B."/>
            <person name="Kopec K.O."/>
            <person name="Synnott J.M."/>
            <person name="Choo C."/>
            <person name="Paponov I."/>
            <person name="Finkler A."/>
            <person name="Soon Heng Tan C."/>
            <person name="Hutchins A.P."/>
            <person name="Weinmeier T."/>
            <person name="Rattei T."/>
            <person name="Chu J.S."/>
            <person name="Gimenez G."/>
            <person name="Irimia M."/>
            <person name="Rigden D.J."/>
            <person name="Fitzpatrick D.A."/>
            <person name="Lorenzo-Morales J."/>
            <person name="Bateman A."/>
            <person name="Chiu C.H."/>
            <person name="Tang P."/>
            <person name="Hegemann P."/>
            <person name="Fromm H."/>
            <person name="Raoult D."/>
            <person name="Greub G."/>
            <person name="Miranda-Saavedra D."/>
            <person name="Chen N."/>
            <person name="Nash P."/>
            <person name="Ginger M.L."/>
            <person name="Horn M."/>
            <person name="Schaap P."/>
            <person name="Caler L."/>
            <person name="Loftus B."/>
        </authorList>
    </citation>
    <scope>NUCLEOTIDE SEQUENCE [LARGE SCALE GENOMIC DNA]</scope>
    <source>
        <strain evidence="9 10">Neff</strain>
    </source>
</reference>
<dbReference type="AlphaFoldDB" id="L8GXN4"/>
<evidence type="ECO:0000256" key="7">
    <source>
        <dbReference type="SAM" id="MobiDB-lite"/>
    </source>
</evidence>
<keyword evidence="5 6" id="KW-0067">ATP-binding</keyword>
<dbReference type="InterPro" id="IPR017438">
    <property type="entry name" value="ATP-NAD_kinase_N"/>
</dbReference>
<dbReference type="EMBL" id="KB007982">
    <property type="protein sequence ID" value="ELR16846.1"/>
    <property type="molecule type" value="Genomic_DNA"/>
</dbReference>
<dbReference type="InterPro" id="IPR016064">
    <property type="entry name" value="NAD/diacylglycerol_kinase_sf"/>
</dbReference>
<dbReference type="Proteomes" id="UP000011083">
    <property type="component" value="Unassembled WGS sequence"/>
</dbReference>
<dbReference type="OrthoDB" id="24817at2759"/>
<dbReference type="SMART" id="SM00046">
    <property type="entry name" value="DAGKc"/>
    <property type="match status" value="1"/>
</dbReference>
<dbReference type="KEGG" id="acan:ACA1_383800"/>
<dbReference type="SMART" id="SM00045">
    <property type="entry name" value="DAGKa"/>
    <property type="match status" value="1"/>
</dbReference>
<dbReference type="GO" id="GO:0007200">
    <property type="term" value="P:phospholipase C-activating G protein-coupled receptor signaling pathway"/>
    <property type="evidence" value="ECO:0007669"/>
    <property type="project" value="InterPro"/>
</dbReference>
<dbReference type="Gene3D" id="2.60.200.40">
    <property type="match status" value="1"/>
</dbReference>
<keyword evidence="3 6" id="KW-0547">Nucleotide-binding</keyword>
<dbReference type="InterPro" id="IPR001206">
    <property type="entry name" value="Diacylglycerol_kinase_cat_dom"/>
</dbReference>
<dbReference type="PANTHER" id="PTHR11255">
    <property type="entry name" value="DIACYLGLYCEROL KINASE"/>
    <property type="match status" value="1"/>
</dbReference>
<comment type="catalytic activity">
    <reaction evidence="6">
        <text>a 1,2-diacyl-sn-glycerol + ATP = a 1,2-diacyl-sn-glycero-3-phosphate + ADP + H(+)</text>
        <dbReference type="Rhea" id="RHEA:10272"/>
        <dbReference type="ChEBI" id="CHEBI:15378"/>
        <dbReference type="ChEBI" id="CHEBI:17815"/>
        <dbReference type="ChEBI" id="CHEBI:30616"/>
        <dbReference type="ChEBI" id="CHEBI:58608"/>
        <dbReference type="ChEBI" id="CHEBI:456216"/>
        <dbReference type="EC" id="2.7.1.107"/>
    </reaction>
</comment>
<organism evidence="9 10">
    <name type="scientific">Acanthamoeba castellanii (strain ATCC 30010 / Neff)</name>
    <dbReference type="NCBI Taxonomy" id="1257118"/>
    <lineage>
        <taxon>Eukaryota</taxon>
        <taxon>Amoebozoa</taxon>
        <taxon>Discosea</taxon>
        <taxon>Longamoebia</taxon>
        <taxon>Centramoebida</taxon>
        <taxon>Acanthamoebidae</taxon>
        <taxon>Acanthamoeba</taxon>
    </lineage>
</organism>
<evidence type="ECO:0000256" key="2">
    <source>
        <dbReference type="ARBA" id="ARBA00022679"/>
    </source>
</evidence>
<evidence type="ECO:0000256" key="5">
    <source>
        <dbReference type="ARBA" id="ARBA00022840"/>
    </source>
</evidence>
<dbReference type="GeneID" id="14917506"/>
<feature type="compositionally biased region" description="Basic and acidic residues" evidence="7">
    <location>
        <begin position="16"/>
        <end position="26"/>
    </location>
</feature>
<gene>
    <name evidence="9" type="ORF">ACA1_383800</name>
</gene>
<keyword evidence="10" id="KW-1185">Reference proteome</keyword>
<dbReference type="Pfam" id="PF00781">
    <property type="entry name" value="DAGK_cat"/>
    <property type="match status" value="1"/>
</dbReference>
<dbReference type="Gene3D" id="3.40.50.10330">
    <property type="entry name" value="Probable inorganic polyphosphate/atp-NAD kinase, domain 1"/>
    <property type="match status" value="1"/>
</dbReference>
<evidence type="ECO:0000256" key="4">
    <source>
        <dbReference type="ARBA" id="ARBA00022777"/>
    </source>
</evidence>
<dbReference type="Pfam" id="PF00609">
    <property type="entry name" value="DAGK_acc"/>
    <property type="match status" value="1"/>
</dbReference>
<feature type="compositionally biased region" description="Low complexity" evidence="7">
    <location>
        <begin position="392"/>
        <end position="401"/>
    </location>
</feature>
<dbReference type="RefSeq" id="XP_004338859.1">
    <property type="nucleotide sequence ID" value="XM_004338811.1"/>
</dbReference>
<dbReference type="InterPro" id="IPR037607">
    <property type="entry name" value="DGK"/>
</dbReference>
<evidence type="ECO:0000259" key="8">
    <source>
        <dbReference type="PROSITE" id="PS50146"/>
    </source>
</evidence>